<proteinExistence type="predicted"/>
<protein>
    <submittedName>
        <fullName evidence="1">Uncharacterized protein</fullName>
    </submittedName>
</protein>
<reference evidence="1 2" key="1">
    <citation type="submission" date="2018-08" db="EMBL/GenBank/DDBJ databases">
        <title>A genome reference for cultivated species of the human gut microbiota.</title>
        <authorList>
            <person name="Zou Y."/>
            <person name="Xue W."/>
            <person name="Luo G."/>
        </authorList>
    </citation>
    <scope>NUCLEOTIDE SEQUENCE [LARGE SCALE GENOMIC DNA]</scope>
    <source>
        <strain evidence="1 2">OF01-2LB</strain>
    </source>
</reference>
<sequence>MEGHHRTAGVKSCNLLHSTVKLQHYAELQINHKGSRLDTDVFVAAYGTGIFPTRLSHIKKETSNQWFSVHLICGDQQSVYSCSI</sequence>
<dbReference type="EMBL" id="QVEV01000031">
    <property type="protein sequence ID" value="RGC12395.1"/>
    <property type="molecule type" value="Genomic_DNA"/>
</dbReference>
<comment type="caution">
    <text evidence="1">The sequence shown here is derived from an EMBL/GenBank/DDBJ whole genome shotgun (WGS) entry which is preliminary data.</text>
</comment>
<evidence type="ECO:0000313" key="1">
    <source>
        <dbReference type="EMBL" id="RGC12395.1"/>
    </source>
</evidence>
<gene>
    <name evidence="1" type="ORF">DXA38_16855</name>
</gene>
<organism evidence="1 2">
    <name type="scientific">Clostridium innocuum</name>
    <dbReference type="NCBI Taxonomy" id="1522"/>
    <lineage>
        <taxon>Bacteria</taxon>
        <taxon>Bacillati</taxon>
        <taxon>Bacillota</taxon>
        <taxon>Clostridia</taxon>
        <taxon>Eubacteriales</taxon>
        <taxon>Clostridiaceae</taxon>
        <taxon>Clostridium</taxon>
    </lineage>
</organism>
<evidence type="ECO:0000313" key="2">
    <source>
        <dbReference type="Proteomes" id="UP000260025"/>
    </source>
</evidence>
<name>A0A3E2VNM2_CLOIN</name>
<dbReference type="Proteomes" id="UP000260025">
    <property type="component" value="Unassembled WGS sequence"/>
</dbReference>
<accession>A0A3E2VNM2</accession>
<dbReference type="AlphaFoldDB" id="A0A3E2VNM2"/>